<evidence type="ECO:0000313" key="10">
    <source>
        <dbReference type="EMBL" id="CAA6814287.1"/>
    </source>
</evidence>
<dbReference type="PANTHER" id="PTHR24221:SF503">
    <property type="entry name" value="MITOCHONDRIAL POTASSIUM CHANNEL ATP-BINDING SUBUNIT"/>
    <property type="match status" value="1"/>
</dbReference>
<dbReference type="PROSITE" id="PS50893">
    <property type="entry name" value="ABC_TRANSPORTER_2"/>
    <property type="match status" value="1"/>
</dbReference>
<dbReference type="GO" id="GO:0005524">
    <property type="term" value="F:ATP binding"/>
    <property type="evidence" value="ECO:0007669"/>
    <property type="project" value="UniProtKB-KW"/>
</dbReference>
<accession>A0A6S6TD07</accession>
<dbReference type="InterPro" id="IPR011527">
    <property type="entry name" value="ABC1_TM_dom"/>
</dbReference>
<keyword evidence="2 7" id="KW-0812">Transmembrane</keyword>
<keyword evidence="3" id="KW-0547">Nucleotide-binding</keyword>
<dbReference type="Gene3D" id="3.40.50.300">
    <property type="entry name" value="P-loop containing nucleotide triphosphate hydrolases"/>
    <property type="match status" value="1"/>
</dbReference>
<feature type="transmembrane region" description="Helical" evidence="7">
    <location>
        <begin position="150"/>
        <end position="168"/>
    </location>
</feature>
<dbReference type="GO" id="GO:0005886">
    <property type="term" value="C:plasma membrane"/>
    <property type="evidence" value="ECO:0007669"/>
    <property type="project" value="UniProtKB-SubCell"/>
</dbReference>
<evidence type="ECO:0000256" key="4">
    <source>
        <dbReference type="ARBA" id="ARBA00022840"/>
    </source>
</evidence>
<gene>
    <name evidence="10" type="ORF">HELGO_WM42887</name>
</gene>
<protein>
    <submittedName>
        <fullName evidence="10">Cyclic peptide transporter</fullName>
    </submittedName>
</protein>
<dbReference type="Pfam" id="PF00664">
    <property type="entry name" value="ABC_membrane"/>
    <property type="match status" value="1"/>
</dbReference>
<evidence type="ECO:0000256" key="1">
    <source>
        <dbReference type="ARBA" id="ARBA00004651"/>
    </source>
</evidence>
<proteinExistence type="predicted"/>
<dbReference type="GO" id="GO:0140359">
    <property type="term" value="F:ABC-type transporter activity"/>
    <property type="evidence" value="ECO:0007669"/>
    <property type="project" value="InterPro"/>
</dbReference>
<keyword evidence="6 7" id="KW-0472">Membrane</keyword>
<evidence type="ECO:0000256" key="6">
    <source>
        <dbReference type="ARBA" id="ARBA00023136"/>
    </source>
</evidence>
<evidence type="ECO:0000256" key="2">
    <source>
        <dbReference type="ARBA" id="ARBA00022692"/>
    </source>
</evidence>
<dbReference type="InterPro" id="IPR005898">
    <property type="entry name" value="Cyc_pep_transpt_SyrD/YojI"/>
</dbReference>
<keyword evidence="4" id="KW-0067">ATP-binding</keyword>
<dbReference type="SMART" id="SM00382">
    <property type="entry name" value="AAA"/>
    <property type="match status" value="1"/>
</dbReference>
<dbReference type="GO" id="GO:0015833">
    <property type="term" value="P:peptide transport"/>
    <property type="evidence" value="ECO:0007669"/>
    <property type="project" value="InterPro"/>
</dbReference>
<dbReference type="SUPFAM" id="SSF90123">
    <property type="entry name" value="ABC transporter transmembrane region"/>
    <property type="match status" value="1"/>
</dbReference>
<dbReference type="GO" id="GO:1904680">
    <property type="term" value="F:peptide transmembrane transporter activity"/>
    <property type="evidence" value="ECO:0007669"/>
    <property type="project" value="InterPro"/>
</dbReference>
<dbReference type="InterPro" id="IPR027417">
    <property type="entry name" value="P-loop_NTPase"/>
</dbReference>
<evidence type="ECO:0000256" key="3">
    <source>
        <dbReference type="ARBA" id="ARBA00022741"/>
    </source>
</evidence>
<dbReference type="EMBL" id="CACVAV010000232">
    <property type="protein sequence ID" value="CAA6814287.1"/>
    <property type="molecule type" value="Genomic_DNA"/>
</dbReference>
<dbReference type="InterPro" id="IPR003439">
    <property type="entry name" value="ABC_transporter-like_ATP-bd"/>
</dbReference>
<feature type="transmembrane region" description="Helical" evidence="7">
    <location>
        <begin position="52"/>
        <end position="71"/>
    </location>
</feature>
<feature type="domain" description="ABC transmembrane type-1" evidence="9">
    <location>
        <begin position="18"/>
        <end position="292"/>
    </location>
</feature>
<feature type="transmembrane region" description="Helical" evidence="7">
    <location>
        <begin position="20"/>
        <end position="40"/>
    </location>
</feature>
<dbReference type="PROSITE" id="PS50929">
    <property type="entry name" value="ABC_TM1F"/>
    <property type="match status" value="1"/>
</dbReference>
<name>A0A6S6TD07_9GAMM</name>
<dbReference type="SUPFAM" id="SSF52540">
    <property type="entry name" value="P-loop containing nucleoside triphosphate hydrolases"/>
    <property type="match status" value="1"/>
</dbReference>
<keyword evidence="5 7" id="KW-1133">Transmembrane helix</keyword>
<sequence>MQLIKFLERETTEPYTPVILIAIISGMANSLLIGLINHAAEAVAKQEDLTQYFLMYMIAFALFLYGQWYAFERAILLIEEAIFQVRTRLTGKVQQVELAFMENMGANTLYGRLTQNDTLISQSVPMIVGTLQMFSLMVFSLIYLGYISPISFIMTLVAMSLAVIYFLAQSDFIKTALQEVHEKEKIYFKSISHLVNGFKEIKINHQKGQDLLQRIATVSKSAQDIKAGFRKRESRLWSFGRLFIYILLPIVVFIIPNFSHEHTGNLFKIAATLIFLIGPTNMLANMIPMMSRVNVAIDDLFALEQEMDAAIVNYNTHIDGRDHDNQKNFKCITINQISFTYPDSTGVAFAAGPFNETVKKDELLFIIGGNGSGKSTFLKLLTGLYYPNEGGLYLDNTLIDNTNYPHYRNLFSIVFTDFHLFNKFYGVADVDVEKVDYWLEKMWMQDKVKYQDGGFTSTDLSTGQRKRLAFIAAMLEDKPILVIDEFAADQDPQFRQYFYEKLLGEVRDMGKTIIAVTHDDHYFHVADRVWKMDEGRIELH</sequence>
<feature type="non-terminal residue" evidence="10">
    <location>
        <position position="540"/>
    </location>
</feature>
<dbReference type="NCBIfam" id="TIGR01194">
    <property type="entry name" value="cyc_pep_trnsptr"/>
    <property type="match status" value="1"/>
</dbReference>
<evidence type="ECO:0000256" key="5">
    <source>
        <dbReference type="ARBA" id="ARBA00022989"/>
    </source>
</evidence>
<dbReference type="Gene3D" id="1.20.1560.10">
    <property type="entry name" value="ABC transporter type 1, transmembrane domain"/>
    <property type="match status" value="1"/>
</dbReference>
<dbReference type="GO" id="GO:0016887">
    <property type="term" value="F:ATP hydrolysis activity"/>
    <property type="evidence" value="ECO:0007669"/>
    <property type="project" value="InterPro"/>
</dbReference>
<reference evidence="10" key="1">
    <citation type="submission" date="2020-01" db="EMBL/GenBank/DDBJ databases">
        <authorList>
            <person name="Meier V. D."/>
            <person name="Meier V D."/>
        </authorList>
    </citation>
    <scope>NUCLEOTIDE SEQUENCE</scope>
    <source>
        <strain evidence="10">HLG_WM_MAG_08</strain>
    </source>
</reference>
<feature type="transmembrane region" description="Helical" evidence="7">
    <location>
        <begin position="239"/>
        <end position="259"/>
    </location>
</feature>
<feature type="transmembrane region" description="Helical" evidence="7">
    <location>
        <begin position="265"/>
        <end position="284"/>
    </location>
</feature>
<organism evidence="10">
    <name type="scientific">uncultured Thiotrichaceae bacterium</name>
    <dbReference type="NCBI Taxonomy" id="298394"/>
    <lineage>
        <taxon>Bacteria</taxon>
        <taxon>Pseudomonadati</taxon>
        <taxon>Pseudomonadota</taxon>
        <taxon>Gammaproteobacteria</taxon>
        <taxon>Thiotrichales</taxon>
        <taxon>Thiotrichaceae</taxon>
        <taxon>environmental samples</taxon>
    </lineage>
</organism>
<evidence type="ECO:0000256" key="7">
    <source>
        <dbReference type="SAM" id="Phobius"/>
    </source>
</evidence>
<dbReference type="InterPro" id="IPR003593">
    <property type="entry name" value="AAA+_ATPase"/>
</dbReference>
<feature type="domain" description="ABC transporter" evidence="8">
    <location>
        <begin position="332"/>
        <end position="539"/>
    </location>
</feature>
<dbReference type="Pfam" id="PF00005">
    <property type="entry name" value="ABC_tran"/>
    <property type="match status" value="1"/>
</dbReference>
<dbReference type="InterPro" id="IPR036640">
    <property type="entry name" value="ABC1_TM_sf"/>
</dbReference>
<evidence type="ECO:0000259" key="9">
    <source>
        <dbReference type="PROSITE" id="PS50929"/>
    </source>
</evidence>
<dbReference type="AlphaFoldDB" id="A0A6S6TD07"/>
<evidence type="ECO:0000259" key="8">
    <source>
        <dbReference type="PROSITE" id="PS50893"/>
    </source>
</evidence>
<dbReference type="InterPro" id="IPR039421">
    <property type="entry name" value="Type_1_exporter"/>
</dbReference>
<dbReference type="PANTHER" id="PTHR24221">
    <property type="entry name" value="ATP-BINDING CASSETTE SUB-FAMILY B"/>
    <property type="match status" value="1"/>
</dbReference>
<comment type="subcellular location">
    <subcellularLocation>
        <location evidence="1">Cell membrane</location>
        <topology evidence="1">Multi-pass membrane protein</topology>
    </subcellularLocation>
</comment>